<evidence type="ECO:0000313" key="3">
    <source>
        <dbReference type="Proteomes" id="UP000814385"/>
    </source>
</evidence>
<comment type="caution">
    <text evidence="2">The sequence shown here is derived from an EMBL/GenBank/DDBJ whole genome shotgun (WGS) entry which is preliminary data.</text>
</comment>
<evidence type="ECO:0000313" key="2">
    <source>
        <dbReference type="EMBL" id="MCG6659818.1"/>
    </source>
</evidence>
<feature type="signal peptide" evidence="1">
    <location>
        <begin position="1"/>
        <end position="16"/>
    </location>
</feature>
<dbReference type="Proteomes" id="UP000814385">
    <property type="component" value="Unassembled WGS sequence"/>
</dbReference>
<evidence type="ECO:0008006" key="4">
    <source>
        <dbReference type="Google" id="ProtNLM"/>
    </source>
</evidence>
<keyword evidence="3" id="KW-1185">Reference proteome</keyword>
<sequence>MAGLLLCLLLPVTAAAGSHSPSWPPKLELNHVLVQTSLFTTHFSPRDEHNNHQNLISVELNNPDRWLAGAAWFKNSHDQPTWYWYVGRKFPFWEPAENLSFRTKLTAGALRGYKGEHRDSIPFNRYGIAPAILPSVGVRWERFEADLIVFGTAGAMVTGGVRF</sequence>
<dbReference type="EMBL" id="JABFUC010000023">
    <property type="protein sequence ID" value="MCG6659818.1"/>
    <property type="molecule type" value="Genomic_DNA"/>
</dbReference>
<gene>
    <name evidence="2" type="ORF">HOP52_18905</name>
</gene>
<reference evidence="2 3" key="1">
    <citation type="submission" date="2020-05" db="EMBL/GenBank/DDBJ databases">
        <title>Comparative genomic analysis of denitrifying bacteria from Halomonas genus.</title>
        <authorList>
            <person name="Wang L."/>
            <person name="Shao Z."/>
        </authorList>
    </citation>
    <scope>NUCLEOTIDE SEQUENCE [LARGE SCALE GENOMIC DNA]</scope>
    <source>
        <strain evidence="2 3">A4</strain>
    </source>
</reference>
<organism evidence="2 3">
    <name type="scientific">Billgrantia campisalis</name>
    <dbReference type="NCBI Taxonomy" id="74661"/>
    <lineage>
        <taxon>Bacteria</taxon>
        <taxon>Pseudomonadati</taxon>
        <taxon>Pseudomonadota</taxon>
        <taxon>Gammaproteobacteria</taxon>
        <taxon>Oceanospirillales</taxon>
        <taxon>Halomonadaceae</taxon>
        <taxon>Billgrantia</taxon>
    </lineage>
</organism>
<proteinExistence type="predicted"/>
<keyword evidence="1" id="KW-0732">Signal</keyword>
<evidence type="ECO:0000256" key="1">
    <source>
        <dbReference type="SAM" id="SignalP"/>
    </source>
</evidence>
<accession>A0ABS9PDH6</accession>
<feature type="chain" id="PRO_5046819836" description="Sn-glycerol-3-phosphate transporter" evidence="1">
    <location>
        <begin position="17"/>
        <end position="163"/>
    </location>
</feature>
<name>A0ABS9PDH6_9GAMM</name>
<protein>
    <recommendedName>
        <fullName evidence="4">Sn-glycerol-3-phosphate transporter</fullName>
    </recommendedName>
</protein>